<accession>A0A644XVD2</accession>
<gene>
    <name evidence="2" type="ORF">SDC9_66564</name>
</gene>
<comment type="caution">
    <text evidence="2">The sequence shown here is derived from an EMBL/GenBank/DDBJ whole genome shotgun (WGS) entry which is preliminary data.</text>
</comment>
<feature type="transmembrane region" description="Helical" evidence="1">
    <location>
        <begin position="272"/>
        <end position="292"/>
    </location>
</feature>
<reference evidence="2" key="1">
    <citation type="submission" date="2019-08" db="EMBL/GenBank/DDBJ databases">
        <authorList>
            <person name="Kucharzyk K."/>
            <person name="Murdoch R.W."/>
            <person name="Higgins S."/>
            <person name="Loffler F."/>
        </authorList>
    </citation>
    <scope>NUCLEOTIDE SEQUENCE</scope>
</reference>
<feature type="transmembrane region" description="Helical" evidence="1">
    <location>
        <begin position="158"/>
        <end position="177"/>
    </location>
</feature>
<organism evidence="2">
    <name type="scientific">bioreactor metagenome</name>
    <dbReference type="NCBI Taxonomy" id="1076179"/>
    <lineage>
        <taxon>unclassified sequences</taxon>
        <taxon>metagenomes</taxon>
        <taxon>ecological metagenomes</taxon>
    </lineage>
</organism>
<dbReference type="EMBL" id="VSSQ01003320">
    <property type="protein sequence ID" value="MPM20135.1"/>
    <property type="molecule type" value="Genomic_DNA"/>
</dbReference>
<dbReference type="AlphaFoldDB" id="A0A644XVD2"/>
<evidence type="ECO:0000313" key="2">
    <source>
        <dbReference type="EMBL" id="MPM20135.1"/>
    </source>
</evidence>
<keyword evidence="1" id="KW-0472">Membrane</keyword>
<feature type="transmembrane region" description="Helical" evidence="1">
    <location>
        <begin position="183"/>
        <end position="205"/>
    </location>
</feature>
<keyword evidence="1" id="KW-0812">Transmembrane</keyword>
<sequence>MNKELQNFENQIKRKHSFGFPPKYSETFTVKLKPRTFIEIAINAIEKLGWTLVFRDEMQIEAKKERDFGGASEKITLTIDHIGNVVVKSVTLGSEIWDFGKNSKRVKLFIFAFNQELDELDAVKITELEKDIEKKDNWEDYVIPETLPEPKRYKSPSIIYPLAGTVILSLLLSYIIAALSISGAYLMILFEVGVGFIFGLAINYFLRLGNFTDFNKLKFVLGLGVVLTYSLNQYFQFRLILSQNNYESIGFIEFLKIRVEQGLTINSINTGVVGLIISWIVQLGLSYFIGYVKVLSGVLKYSVERVPQEVIEFALFHFNKGKNEIAVKHELSKMGWKDPMHQEFVMEAIGGIKGGIELSRME</sequence>
<keyword evidence="1" id="KW-1133">Transmembrane helix</keyword>
<name>A0A644XVD2_9ZZZZ</name>
<proteinExistence type="predicted"/>
<feature type="transmembrane region" description="Helical" evidence="1">
    <location>
        <begin position="217"/>
        <end position="235"/>
    </location>
</feature>
<protein>
    <submittedName>
        <fullName evidence="2">Uncharacterized protein</fullName>
    </submittedName>
</protein>
<evidence type="ECO:0000256" key="1">
    <source>
        <dbReference type="SAM" id="Phobius"/>
    </source>
</evidence>